<evidence type="ECO:0000313" key="2">
    <source>
        <dbReference type="Proteomes" id="UP001162992"/>
    </source>
</evidence>
<sequence>MAVQCKNVVYNSVSTIVPKHPVPTTSYFLSNLDHLFVSTEAYMHTVYYFRTKKDDPITPSIPRLKESLSELLSVYPVFAGRLKSGKEGRLEVDVNGDGVPFTEATTEASLDDWPDLHFCDIEEDLNPKDQLVHNIFTAPLLRVQFTSFQCGGIALGFSSLHIIADGLAVIEFLKAWGELHRGAQISRPPQFESIRLRARNHPTVNFSSADEIFCSSKPIHWSQSSNLLGTSIRCKNIVFQIERPMIDKCIEDVETGAFSYGKASSFEALSGLLWTAVTRARGLEDSAVTAYGFSVSVRGRLQPPLSKGYFGNAIFLTQVTATANDIKSNHFSFAASLIHKRLQMVDPEFIQSAIDWIELKLQQQHHVNVGFNTTNGSVLVNTSWSNFPVYEIDFGWRKLDHFEFTICDSFPGDGLFFILPPHPRAGERAREVKLRLREDHLESLMHDHYFQLYFRHSNEEQL</sequence>
<dbReference type="Proteomes" id="UP001162992">
    <property type="component" value="Chromosome 13"/>
</dbReference>
<gene>
    <name evidence="1" type="ORF">O6H91_13G063700</name>
</gene>
<keyword evidence="2" id="KW-1185">Reference proteome</keyword>
<evidence type="ECO:0000313" key="1">
    <source>
        <dbReference type="EMBL" id="KAJ7533761.1"/>
    </source>
</evidence>
<name>A0ACC2BVJ1_DIPCM</name>
<dbReference type="EMBL" id="CM055104">
    <property type="protein sequence ID" value="KAJ7533761.1"/>
    <property type="molecule type" value="Genomic_DNA"/>
</dbReference>
<accession>A0ACC2BVJ1</accession>
<protein>
    <submittedName>
        <fullName evidence="1">Uncharacterized protein</fullName>
    </submittedName>
</protein>
<reference evidence="2" key="1">
    <citation type="journal article" date="2024" name="Proc. Natl. Acad. Sci. U.S.A.">
        <title>Extraordinary preservation of gene collinearity over three hundred million years revealed in homosporous lycophytes.</title>
        <authorList>
            <person name="Li C."/>
            <person name="Wickell D."/>
            <person name="Kuo L.Y."/>
            <person name="Chen X."/>
            <person name="Nie B."/>
            <person name="Liao X."/>
            <person name="Peng D."/>
            <person name="Ji J."/>
            <person name="Jenkins J."/>
            <person name="Williams M."/>
            <person name="Shu S."/>
            <person name="Plott C."/>
            <person name="Barry K."/>
            <person name="Rajasekar S."/>
            <person name="Grimwood J."/>
            <person name="Han X."/>
            <person name="Sun S."/>
            <person name="Hou Z."/>
            <person name="He W."/>
            <person name="Dai G."/>
            <person name="Sun C."/>
            <person name="Schmutz J."/>
            <person name="Leebens-Mack J.H."/>
            <person name="Li F.W."/>
            <person name="Wang L."/>
        </authorList>
    </citation>
    <scope>NUCLEOTIDE SEQUENCE [LARGE SCALE GENOMIC DNA]</scope>
    <source>
        <strain evidence="2">cv. PW_Plant_1</strain>
    </source>
</reference>
<proteinExistence type="predicted"/>
<organism evidence="1 2">
    <name type="scientific">Diphasiastrum complanatum</name>
    <name type="common">Issler's clubmoss</name>
    <name type="synonym">Lycopodium complanatum</name>
    <dbReference type="NCBI Taxonomy" id="34168"/>
    <lineage>
        <taxon>Eukaryota</taxon>
        <taxon>Viridiplantae</taxon>
        <taxon>Streptophyta</taxon>
        <taxon>Embryophyta</taxon>
        <taxon>Tracheophyta</taxon>
        <taxon>Lycopodiopsida</taxon>
        <taxon>Lycopodiales</taxon>
        <taxon>Lycopodiaceae</taxon>
        <taxon>Lycopodioideae</taxon>
        <taxon>Diphasiastrum</taxon>
    </lineage>
</organism>
<comment type="caution">
    <text evidence="1">The sequence shown here is derived from an EMBL/GenBank/DDBJ whole genome shotgun (WGS) entry which is preliminary data.</text>
</comment>